<evidence type="ECO:0000313" key="3">
    <source>
        <dbReference type="Proteomes" id="UP000236291"/>
    </source>
</evidence>
<name>A0A2K3KJL3_TRIPR</name>
<comment type="caution">
    <text evidence="2">The sequence shown here is derived from an EMBL/GenBank/DDBJ whole genome shotgun (WGS) entry which is preliminary data.</text>
</comment>
<organism evidence="2 3">
    <name type="scientific">Trifolium pratense</name>
    <name type="common">Red clover</name>
    <dbReference type="NCBI Taxonomy" id="57577"/>
    <lineage>
        <taxon>Eukaryota</taxon>
        <taxon>Viridiplantae</taxon>
        <taxon>Streptophyta</taxon>
        <taxon>Embryophyta</taxon>
        <taxon>Tracheophyta</taxon>
        <taxon>Spermatophyta</taxon>
        <taxon>Magnoliopsida</taxon>
        <taxon>eudicotyledons</taxon>
        <taxon>Gunneridae</taxon>
        <taxon>Pentapetalae</taxon>
        <taxon>rosids</taxon>
        <taxon>fabids</taxon>
        <taxon>Fabales</taxon>
        <taxon>Fabaceae</taxon>
        <taxon>Papilionoideae</taxon>
        <taxon>50 kb inversion clade</taxon>
        <taxon>NPAAA clade</taxon>
        <taxon>Hologalegina</taxon>
        <taxon>IRL clade</taxon>
        <taxon>Trifolieae</taxon>
        <taxon>Trifolium</taxon>
    </lineage>
</organism>
<feature type="region of interest" description="Disordered" evidence="1">
    <location>
        <begin position="1"/>
        <end position="27"/>
    </location>
</feature>
<reference evidence="2 3" key="2">
    <citation type="journal article" date="2017" name="Front. Plant Sci.">
        <title>Gene Classification and Mining of Molecular Markers Useful in Red Clover (Trifolium pratense) Breeding.</title>
        <authorList>
            <person name="Istvanek J."/>
            <person name="Dluhosova J."/>
            <person name="Dluhos P."/>
            <person name="Patkova L."/>
            <person name="Nedelnik J."/>
            <person name="Repkova J."/>
        </authorList>
    </citation>
    <scope>NUCLEOTIDE SEQUENCE [LARGE SCALE GENOMIC DNA]</scope>
    <source>
        <strain evidence="3">cv. Tatra</strain>
        <tissue evidence="2">Young leaves</tissue>
    </source>
</reference>
<reference evidence="2 3" key="1">
    <citation type="journal article" date="2014" name="Am. J. Bot.">
        <title>Genome assembly and annotation for red clover (Trifolium pratense; Fabaceae).</title>
        <authorList>
            <person name="Istvanek J."/>
            <person name="Jaros M."/>
            <person name="Krenek A."/>
            <person name="Repkova J."/>
        </authorList>
    </citation>
    <scope>NUCLEOTIDE SEQUENCE [LARGE SCALE GENOMIC DNA]</scope>
    <source>
        <strain evidence="3">cv. Tatra</strain>
        <tissue evidence="2">Young leaves</tissue>
    </source>
</reference>
<evidence type="ECO:0000313" key="2">
    <source>
        <dbReference type="EMBL" id="PNX66488.1"/>
    </source>
</evidence>
<dbReference type="AlphaFoldDB" id="A0A2K3KJL3"/>
<dbReference type="EMBL" id="ASHM01194222">
    <property type="protein sequence ID" value="PNX66488.1"/>
    <property type="molecule type" value="Genomic_DNA"/>
</dbReference>
<evidence type="ECO:0000256" key="1">
    <source>
        <dbReference type="SAM" id="MobiDB-lite"/>
    </source>
</evidence>
<sequence length="46" mass="5285">MGEIRPREVEGGERGQRPGKGDSEERGWRWRKRAAYSVETAVLLMP</sequence>
<accession>A0A2K3KJL3</accession>
<proteinExistence type="predicted"/>
<dbReference type="Proteomes" id="UP000236291">
    <property type="component" value="Unassembled WGS sequence"/>
</dbReference>
<gene>
    <name evidence="2" type="ORF">L195_g063074</name>
</gene>
<protein>
    <submittedName>
        <fullName evidence="2">Uncharacterized protein</fullName>
    </submittedName>
</protein>